<feature type="compositionally biased region" description="Pro residues" evidence="1">
    <location>
        <begin position="72"/>
        <end position="81"/>
    </location>
</feature>
<feature type="region of interest" description="Disordered" evidence="1">
    <location>
        <begin position="51"/>
        <end position="81"/>
    </location>
</feature>
<protein>
    <submittedName>
        <fullName evidence="2">Uncharacterized protein</fullName>
    </submittedName>
</protein>
<dbReference type="Proteomes" id="UP000196086">
    <property type="component" value="Unassembled WGS sequence"/>
</dbReference>
<proteinExistence type="predicted"/>
<comment type="caution">
    <text evidence="2">The sequence shown here is derived from an EMBL/GenBank/DDBJ whole genome shotgun (WGS) entry which is preliminary data.</text>
</comment>
<sequence length="81" mass="8539">MPVVTLIPIYPEPGKAPHPIGTSLTVAAELAQFWIDRKIARAVKHDAEDIDRVGPGVDKKTKLAPLPAAPAMTPPPTQPGA</sequence>
<evidence type="ECO:0000313" key="2">
    <source>
        <dbReference type="EMBL" id="OUJ03196.1"/>
    </source>
</evidence>
<evidence type="ECO:0000256" key="1">
    <source>
        <dbReference type="SAM" id="MobiDB-lite"/>
    </source>
</evidence>
<evidence type="ECO:0000313" key="3">
    <source>
        <dbReference type="Proteomes" id="UP000196086"/>
    </source>
</evidence>
<organism evidence="2 3">
    <name type="scientific">Acetobacter cibinongensis</name>
    <dbReference type="NCBI Taxonomy" id="146475"/>
    <lineage>
        <taxon>Bacteria</taxon>
        <taxon>Pseudomonadati</taxon>
        <taxon>Pseudomonadota</taxon>
        <taxon>Alphaproteobacteria</taxon>
        <taxon>Acetobacterales</taxon>
        <taxon>Acetobacteraceae</taxon>
        <taxon>Acetobacter</taxon>
    </lineage>
</organism>
<dbReference type="AlphaFoldDB" id="A0A1Z5YW13"/>
<accession>A0A1Z5YW13</accession>
<dbReference type="EMBL" id="JOMQ01000016">
    <property type="protein sequence ID" value="OUJ03196.1"/>
    <property type="molecule type" value="Genomic_DNA"/>
</dbReference>
<name>A0A1Z5YW13_9PROT</name>
<feature type="compositionally biased region" description="Basic and acidic residues" evidence="1">
    <location>
        <begin position="51"/>
        <end position="61"/>
    </location>
</feature>
<reference evidence="2 3" key="1">
    <citation type="submission" date="2014-06" db="EMBL/GenBank/DDBJ databases">
        <authorList>
            <person name="Ju J."/>
            <person name="Zhang J."/>
        </authorList>
    </citation>
    <scope>NUCLEOTIDE SEQUENCE [LARGE SCALE GENOMIC DNA]</scope>
    <source>
        <strain evidence="2 3">DsW_47</strain>
    </source>
</reference>
<gene>
    <name evidence="2" type="ORF">HK14_03275</name>
</gene>